<sequence>MLLEKIEKSINLKALKEDFRKIGVNFITAGVVGVFINHYVGIDFWTMSLTSASLTTIGAISLYLGLRKNKQ</sequence>
<name>A0A1J8NN62_9COXI</name>
<feature type="transmembrane region" description="Helical" evidence="1">
    <location>
        <begin position="46"/>
        <end position="66"/>
    </location>
</feature>
<dbReference type="RefSeq" id="WP_071661855.1">
    <property type="nucleotide sequence ID" value="NZ_LUKY01000025.1"/>
</dbReference>
<feature type="transmembrane region" description="Helical" evidence="1">
    <location>
        <begin position="21"/>
        <end position="40"/>
    </location>
</feature>
<comment type="caution">
    <text evidence="2">The sequence shown here is derived from an EMBL/GenBank/DDBJ whole genome shotgun (WGS) entry which is preliminary data.</text>
</comment>
<evidence type="ECO:0000256" key="1">
    <source>
        <dbReference type="SAM" id="Phobius"/>
    </source>
</evidence>
<evidence type="ECO:0000313" key="3">
    <source>
        <dbReference type="Proteomes" id="UP000183924"/>
    </source>
</evidence>
<gene>
    <name evidence="2" type="ORF">A1D18_00415</name>
</gene>
<dbReference type="EMBL" id="LUKY01000025">
    <property type="protein sequence ID" value="OIZ96314.1"/>
    <property type="molecule type" value="Genomic_DNA"/>
</dbReference>
<evidence type="ECO:0000313" key="2">
    <source>
        <dbReference type="EMBL" id="OIZ96314.1"/>
    </source>
</evidence>
<accession>A0A1J8NN62</accession>
<organism evidence="2 3">
    <name type="scientific">Candidatus Rickettsiella isopodorum</name>
    <dbReference type="NCBI Taxonomy" id="1225476"/>
    <lineage>
        <taxon>Bacteria</taxon>
        <taxon>Pseudomonadati</taxon>
        <taxon>Pseudomonadota</taxon>
        <taxon>Gammaproteobacteria</taxon>
        <taxon>Legionellales</taxon>
        <taxon>Coxiellaceae</taxon>
        <taxon>Rickettsiella</taxon>
    </lineage>
</organism>
<dbReference type="AlphaFoldDB" id="A0A1J8NN62"/>
<keyword evidence="1" id="KW-0812">Transmembrane</keyword>
<protein>
    <submittedName>
        <fullName evidence="2">Uncharacterized protein</fullName>
    </submittedName>
</protein>
<proteinExistence type="predicted"/>
<keyword evidence="1" id="KW-0472">Membrane</keyword>
<dbReference type="Proteomes" id="UP000183924">
    <property type="component" value="Unassembled WGS sequence"/>
</dbReference>
<dbReference type="STRING" id="1225476.A1D18_00415"/>
<keyword evidence="1" id="KW-1133">Transmembrane helix</keyword>
<reference evidence="2 3" key="1">
    <citation type="submission" date="2016-03" db="EMBL/GenBank/DDBJ databases">
        <title>Comparative genomics of Rickettsiella.</title>
        <authorList>
            <person name="Chandler C."/>
            <person name="Wang Y."/>
        </authorList>
    </citation>
    <scope>NUCLEOTIDE SEQUENCE [LARGE SCALE GENOMIC DNA]</scope>
    <source>
        <strain evidence="2 3">RCFS May 2013</strain>
    </source>
</reference>
<keyword evidence="3" id="KW-1185">Reference proteome</keyword>